<evidence type="ECO:0000313" key="3">
    <source>
        <dbReference type="Proteomes" id="UP000215027"/>
    </source>
</evidence>
<protein>
    <recommendedName>
        <fullName evidence="1">PIN domain-containing protein</fullName>
    </recommendedName>
</protein>
<evidence type="ECO:0000313" key="2">
    <source>
        <dbReference type="EMBL" id="CUS03723.2"/>
    </source>
</evidence>
<dbReference type="AlphaFoldDB" id="A0A170PGF0"/>
<dbReference type="Proteomes" id="UP000215027">
    <property type="component" value="Chromosome I"/>
</dbReference>
<sequence length="148" mass="16222">MTTSRLFFDANVIIAGSMSRGGASRALMMLAEAGMFRMVVSRQVLDEVERNLRNKLPQALPLMTELLGHIAPEIVDDPAEEAFERWLAHIEAKDAPILEAAIRAGVNYLVTLNSRDFTPQVASLSSLSIVSPSEMIERLRAIVTAGLE</sequence>
<dbReference type="RefSeq" id="WP_095043171.1">
    <property type="nucleotide sequence ID" value="NZ_LN890655.1"/>
</dbReference>
<accession>A0A170PGF0</accession>
<organism evidence="2 3">
    <name type="scientific">Candidatus Promineifilum breve</name>
    <dbReference type="NCBI Taxonomy" id="1806508"/>
    <lineage>
        <taxon>Bacteria</taxon>
        <taxon>Bacillati</taxon>
        <taxon>Chloroflexota</taxon>
        <taxon>Ardenticatenia</taxon>
        <taxon>Candidatus Promineifilales</taxon>
        <taxon>Candidatus Promineifilaceae</taxon>
        <taxon>Candidatus Promineifilum</taxon>
    </lineage>
</organism>
<dbReference type="InterPro" id="IPR029060">
    <property type="entry name" value="PIN-like_dom_sf"/>
</dbReference>
<dbReference type="Pfam" id="PF13470">
    <property type="entry name" value="PIN_3"/>
    <property type="match status" value="1"/>
</dbReference>
<name>A0A170PGF0_9CHLR</name>
<dbReference type="KEGG" id="pbf:CFX0092_A1845"/>
<dbReference type="InterPro" id="IPR002850">
    <property type="entry name" value="PIN_toxin-like"/>
</dbReference>
<reference evidence="2" key="1">
    <citation type="submission" date="2016-01" db="EMBL/GenBank/DDBJ databases">
        <authorList>
            <person name="Mcilroy J.S."/>
            <person name="Karst M S."/>
            <person name="Albertsen M."/>
        </authorList>
    </citation>
    <scope>NUCLEOTIDE SEQUENCE</scope>
    <source>
        <strain evidence="2">Cfx-K</strain>
    </source>
</reference>
<dbReference type="PANTHER" id="PTHR34610">
    <property type="entry name" value="SSL7007 PROTEIN"/>
    <property type="match status" value="1"/>
</dbReference>
<evidence type="ECO:0000259" key="1">
    <source>
        <dbReference type="SMART" id="SM00670"/>
    </source>
</evidence>
<dbReference type="SUPFAM" id="SSF88723">
    <property type="entry name" value="PIN domain-like"/>
    <property type="match status" value="1"/>
</dbReference>
<dbReference type="PANTHER" id="PTHR34610:SF4">
    <property type="entry name" value="SLL8027 PROTEIN"/>
    <property type="match status" value="1"/>
</dbReference>
<gene>
    <name evidence="2" type="ORF">CFX0092_A1845</name>
</gene>
<dbReference type="EMBL" id="LN890655">
    <property type="protein sequence ID" value="CUS03723.2"/>
    <property type="molecule type" value="Genomic_DNA"/>
</dbReference>
<proteinExistence type="predicted"/>
<dbReference type="SMART" id="SM00670">
    <property type="entry name" value="PINc"/>
    <property type="match status" value="1"/>
</dbReference>
<feature type="domain" description="PIN" evidence="1">
    <location>
        <begin position="4"/>
        <end position="118"/>
    </location>
</feature>
<dbReference type="OrthoDB" id="335825at2"/>
<dbReference type="InterPro" id="IPR002716">
    <property type="entry name" value="PIN_dom"/>
</dbReference>
<keyword evidence="3" id="KW-1185">Reference proteome</keyword>